<dbReference type="SUPFAM" id="SSF52096">
    <property type="entry name" value="ClpP/crotonase"/>
    <property type="match status" value="1"/>
</dbReference>
<reference evidence="2 3" key="1">
    <citation type="submission" date="2011-10" db="EMBL/GenBank/DDBJ databases">
        <title>The Improved High-Quality Draft genome of Methanoplanus limicola DSM 2279.</title>
        <authorList>
            <consortium name="US DOE Joint Genome Institute (JGI-PGF)"/>
            <person name="Lucas S."/>
            <person name="Copeland A."/>
            <person name="Lapidus A."/>
            <person name="Glavina del Rio T."/>
            <person name="Dalin E."/>
            <person name="Tice H."/>
            <person name="Bruce D."/>
            <person name="Goodwin L."/>
            <person name="Pitluck S."/>
            <person name="Peters L."/>
            <person name="Mikhailova N."/>
            <person name="Lu M."/>
            <person name="Kyrpides N."/>
            <person name="Mavromatis K."/>
            <person name="Ivanova N."/>
            <person name="Markowitz V."/>
            <person name="Cheng J.-F."/>
            <person name="Hugenholtz P."/>
            <person name="Woyke T."/>
            <person name="Wu D."/>
            <person name="Wirth R."/>
            <person name="Brambilla E.-M."/>
            <person name="Klenk H.-P."/>
            <person name="Eisen J.A."/>
        </authorList>
    </citation>
    <scope>NUCLEOTIDE SEQUENCE [LARGE SCALE GENOMIC DNA]</scope>
    <source>
        <strain evidence="2 3">DSM 2279</strain>
    </source>
</reference>
<dbReference type="OrthoDB" id="117582at2157"/>
<evidence type="ECO:0000259" key="1">
    <source>
        <dbReference type="SMART" id="SM00245"/>
    </source>
</evidence>
<dbReference type="InterPro" id="IPR029045">
    <property type="entry name" value="ClpP/crotonase-like_dom_sf"/>
</dbReference>
<dbReference type="Gene3D" id="2.30.42.10">
    <property type="match status" value="1"/>
</dbReference>
<gene>
    <name evidence="2" type="ORF">Metlim_1398</name>
</gene>
<dbReference type="Gene3D" id="3.90.226.10">
    <property type="entry name" value="2-enoyl-CoA Hydratase, Chain A, domain 1"/>
    <property type="match status" value="1"/>
</dbReference>
<dbReference type="PANTHER" id="PTHR32060">
    <property type="entry name" value="TAIL-SPECIFIC PROTEASE"/>
    <property type="match status" value="1"/>
</dbReference>
<accession>H1Z2H8</accession>
<dbReference type="GO" id="GO:0008236">
    <property type="term" value="F:serine-type peptidase activity"/>
    <property type="evidence" value="ECO:0007669"/>
    <property type="project" value="InterPro"/>
</dbReference>
<evidence type="ECO:0000313" key="3">
    <source>
        <dbReference type="Proteomes" id="UP000005741"/>
    </source>
</evidence>
<proteinExistence type="predicted"/>
<dbReference type="Gene3D" id="3.30.750.44">
    <property type="match status" value="1"/>
</dbReference>
<feature type="domain" description="Tail specific protease" evidence="1">
    <location>
        <begin position="292"/>
        <end position="490"/>
    </location>
</feature>
<dbReference type="Proteomes" id="UP000005741">
    <property type="component" value="Chromosome"/>
</dbReference>
<dbReference type="PANTHER" id="PTHR32060:SF22">
    <property type="entry name" value="CARBOXYL-TERMINAL-PROCESSING PEPTIDASE 3, CHLOROPLASTIC"/>
    <property type="match status" value="1"/>
</dbReference>
<dbReference type="Pfam" id="PF03572">
    <property type="entry name" value="Peptidase_S41"/>
    <property type="match status" value="1"/>
</dbReference>
<keyword evidence="3" id="KW-1185">Reference proteome</keyword>
<organism evidence="2 3">
    <name type="scientific">Methanoplanus limicola DSM 2279</name>
    <dbReference type="NCBI Taxonomy" id="937775"/>
    <lineage>
        <taxon>Archaea</taxon>
        <taxon>Methanobacteriati</taxon>
        <taxon>Methanobacteriota</taxon>
        <taxon>Stenosarchaea group</taxon>
        <taxon>Methanomicrobia</taxon>
        <taxon>Methanomicrobiales</taxon>
        <taxon>Methanomicrobiaceae</taxon>
        <taxon>Methanoplanus</taxon>
    </lineage>
</organism>
<dbReference type="SUPFAM" id="SSF50156">
    <property type="entry name" value="PDZ domain-like"/>
    <property type="match status" value="1"/>
</dbReference>
<dbReference type="STRING" id="937775.Metlim_1398"/>
<dbReference type="InParanoid" id="H1Z2H8"/>
<evidence type="ECO:0000313" key="2">
    <source>
        <dbReference type="EMBL" id="EHQ35504.1"/>
    </source>
</evidence>
<dbReference type="SMART" id="SM00245">
    <property type="entry name" value="TSPc"/>
    <property type="match status" value="1"/>
</dbReference>
<dbReference type="EMBL" id="CM001436">
    <property type="protein sequence ID" value="EHQ35504.1"/>
    <property type="molecule type" value="Genomic_DNA"/>
</dbReference>
<protein>
    <submittedName>
        <fullName evidence="2">Peptidase S41</fullName>
    </submittedName>
</protein>
<dbReference type="HOGENOM" id="CLU_035787_0_0_2"/>
<name>H1Z2H8_9EURY</name>
<dbReference type="AlphaFoldDB" id="H1Z2H8"/>
<dbReference type="GO" id="GO:0004175">
    <property type="term" value="F:endopeptidase activity"/>
    <property type="evidence" value="ECO:0007669"/>
    <property type="project" value="TreeGrafter"/>
</dbReference>
<dbReference type="GO" id="GO:0006508">
    <property type="term" value="P:proteolysis"/>
    <property type="evidence" value="ECO:0007669"/>
    <property type="project" value="InterPro"/>
</dbReference>
<dbReference type="InterPro" id="IPR036034">
    <property type="entry name" value="PDZ_sf"/>
</dbReference>
<sequence length="517" mass="55909">MCLLAVFIAFSGCIQSETDVQSPVTVSGAAFENVSDRLVLKDACTPFECGNESDYNDLLAGAPGGAAANKTGIADYSNQSWSSAFLSLNTLLDERYAFKEWRSVDFDRLYSTYAPAFADAEEKQDKAAYYRALREYLFSIPDGHVNVLPLSGEFGARSADIGGGYGIGIIQLDSGKVIVSYVAEGSEAEDAGIAFGDEVLTWNEEEINDAVNETSYIWATKKPSTNEGILLHRERLITRAPVGTTASVSVAGESGDVRAVNLTAYDDGYEGLKKTSFFLGKEVNDYGVDKAWEDILPQFTSDKVTYRVLPGGYTYIAIYEESFDVYEPFRAAMISAIESGSPGIVLDLRFNNGGDDNLAACFAGWFVEEPVFYEYTTTYDPGTGEFPVASETWSSPQPEGYTGPVAVLVSPDTVSSGEGVAMVFKNTGRGKIISWYGTDGAFGMNNVQAIMPLDMYVMFPDGASLDKNGNIQVDSNAELTGGVSPDIRVPLNEETVARAMDGEDVQLTYALEWLAGQ</sequence>
<dbReference type="InterPro" id="IPR005151">
    <property type="entry name" value="Tail-specific_protease"/>
</dbReference>